<keyword evidence="8" id="KW-1185">Reference proteome</keyword>
<feature type="transmembrane region" description="Helical" evidence="6">
    <location>
        <begin position="45"/>
        <end position="64"/>
    </location>
</feature>
<feature type="transmembrane region" description="Helical" evidence="6">
    <location>
        <begin position="381"/>
        <end position="404"/>
    </location>
</feature>
<comment type="caution">
    <text evidence="7">The sequence shown here is derived from an EMBL/GenBank/DDBJ whole genome shotgun (WGS) entry which is preliminary data.</text>
</comment>
<protein>
    <submittedName>
        <fullName evidence="7">Flippase</fullName>
    </submittedName>
</protein>
<name>A0A4Z0V477_9BACT</name>
<proteinExistence type="predicted"/>
<keyword evidence="4 6" id="KW-1133">Transmembrane helix</keyword>
<dbReference type="PANTHER" id="PTHR30250:SF11">
    <property type="entry name" value="O-ANTIGEN TRANSPORTER-RELATED"/>
    <property type="match status" value="1"/>
</dbReference>
<accession>A0A4Z0V477</accession>
<feature type="transmembrane region" description="Helical" evidence="6">
    <location>
        <begin position="143"/>
        <end position="162"/>
    </location>
</feature>
<feature type="transmembrane region" description="Helical" evidence="6">
    <location>
        <begin position="440"/>
        <end position="458"/>
    </location>
</feature>
<keyword evidence="3 6" id="KW-0812">Transmembrane</keyword>
<feature type="transmembrane region" description="Helical" evidence="6">
    <location>
        <begin position="323"/>
        <end position="343"/>
    </location>
</feature>
<evidence type="ECO:0000256" key="4">
    <source>
        <dbReference type="ARBA" id="ARBA00022989"/>
    </source>
</evidence>
<evidence type="ECO:0000256" key="2">
    <source>
        <dbReference type="ARBA" id="ARBA00022475"/>
    </source>
</evidence>
<dbReference type="GO" id="GO:0005886">
    <property type="term" value="C:plasma membrane"/>
    <property type="evidence" value="ECO:0007669"/>
    <property type="project" value="UniProtKB-SubCell"/>
</dbReference>
<dbReference type="PANTHER" id="PTHR30250">
    <property type="entry name" value="PST FAMILY PREDICTED COLANIC ACID TRANSPORTER"/>
    <property type="match status" value="1"/>
</dbReference>
<dbReference type="CDD" id="cd13128">
    <property type="entry name" value="MATE_Wzx_like"/>
    <property type="match status" value="1"/>
</dbReference>
<dbReference type="Pfam" id="PF01943">
    <property type="entry name" value="Polysacc_synt"/>
    <property type="match status" value="1"/>
</dbReference>
<feature type="transmembrane region" description="Helical" evidence="6">
    <location>
        <begin position="254"/>
        <end position="271"/>
    </location>
</feature>
<feature type="transmembrane region" description="Helical" evidence="6">
    <location>
        <begin position="85"/>
        <end position="109"/>
    </location>
</feature>
<evidence type="ECO:0000256" key="1">
    <source>
        <dbReference type="ARBA" id="ARBA00004651"/>
    </source>
</evidence>
<keyword evidence="5 6" id="KW-0472">Membrane</keyword>
<feature type="transmembrane region" description="Helical" evidence="6">
    <location>
        <begin position="115"/>
        <end position="134"/>
    </location>
</feature>
<feature type="transmembrane region" description="Helical" evidence="6">
    <location>
        <begin position="291"/>
        <end position="311"/>
    </location>
</feature>
<evidence type="ECO:0000313" key="8">
    <source>
        <dbReference type="Proteomes" id="UP000297635"/>
    </source>
</evidence>
<dbReference type="GeneID" id="82150701"/>
<evidence type="ECO:0000256" key="5">
    <source>
        <dbReference type="ARBA" id="ARBA00023136"/>
    </source>
</evidence>
<gene>
    <name evidence="7" type="ORF">EZ315_12965</name>
</gene>
<dbReference type="AlphaFoldDB" id="A0A4Z0V477"/>
<dbReference type="EMBL" id="SJSA01000002">
    <property type="protein sequence ID" value="TGG36738.1"/>
    <property type="molecule type" value="Genomic_DNA"/>
</dbReference>
<evidence type="ECO:0000256" key="3">
    <source>
        <dbReference type="ARBA" id="ARBA00022692"/>
    </source>
</evidence>
<feature type="transmembrane region" description="Helical" evidence="6">
    <location>
        <begin position="355"/>
        <end position="375"/>
    </location>
</feature>
<feature type="transmembrane region" description="Helical" evidence="6">
    <location>
        <begin position="12"/>
        <end position="33"/>
    </location>
</feature>
<sequence length="480" mass="53925">MVSIRRNFLYNILLNVSRVVFPLITAPYISRILEPTGVGLYNFANTYSGYFALFALLGIPVYGVREVSKIRESKEDLSEFVSDMYSISIVTTVMISIVYVFTIFCIPQLTQNNIIFLVSGFILYVAPLRVDWYFSGLERFKYITIRVLVIRFISIICMFVFVRTKQDLLIYVIIGVSGTIGGDIWNYIMLCREGIKPKFRIQKLKRHINSLCILFASSLAVSVYSMLDTIMLGFMTDYSEVGYYNNANNLSKSLLAIVTSLSAVAIPRISYYASNSNYKEIDILLQKSFSIVSFLSIPMMIGVICVASQFVPLFFGPNFEGSIIPLIIMSGVICVIGFNNITGGQILIGLGCDKLFLKGILTGSVCNVILNIFMIRHLGAIGASISSLTAEIIIFIISFLYVKYRTPVRLIIPKKDICKTIISCGVFYPLILGLSKLFSGWLLIISYVAIGFCVYILLQILMKNSTLRLLPVNRFIKMNI</sequence>
<dbReference type="Proteomes" id="UP000297635">
    <property type="component" value="Unassembled WGS sequence"/>
</dbReference>
<comment type="subcellular location">
    <subcellularLocation>
        <location evidence="1">Cell membrane</location>
        <topology evidence="1">Multi-pass membrane protein</topology>
    </subcellularLocation>
</comment>
<dbReference type="InterPro" id="IPR002797">
    <property type="entry name" value="Polysacc_synth"/>
</dbReference>
<evidence type="ECO:0000313" key="7">
    <source>
        <dbReference type="EMBL" id="TGG36738.1"/>
    </source>
</evidence>
<feature type="transmembrane region" description="Helical" evidence="6">
    <location>
        <begin position="211"/>
        <end position="234"/>
    </location>
</feature>
<feature type="transmembrane region" description="Helical" evidence="6">
    <location>
        <begin position="168"/>
        <end position="190"/>
    </location>
</feature>
<dbReference type="RefSeq" id="WP_135472449.1">
    <property type="nucleotide sequence ID" value="NZ_CASJDB010000034.1"/>
</dbReference>
<reference evidence="7 8" key="1">
    <citation type="submission" date="2019-02" db="EMBL/GenBank/DDBJ databases">
        <title>Isolation and identification of novel species under the genus Muribaculum.</title>
        <authorList>
            <person name="Miyake S."/>
            <person name="Ding Y."/>
            <person name="Low A."/>
            <person name="Soh M."/>
            <person name="Seedorf H."/>
        </authorList>
    </citation>
    <scope>NUCLEOTIDE SEQUENCE [LARGE SCALE GENOMIC DNA]</scope>
    <source>
        <strain evidence="7 8">TLL-A3</strain>
    </source>
</reference>
<organism evidence="7 8">
    <name type="scientific">Duncaniella freteri</name>
    <dbReference type="NCBI Taxonomy" id="2530391"/>
    <lineage>
        <taxon>Bacteria</taxon>
        <taxon>Pseudomonadati</taxon>
        <taxon>Bacteroidota</taxon>
        <taxon>Bacteroidia</taxon>
        <taxon>Bacteroidales</taxon>
        <taxon>Muribaculaceae</taxon>
        <taxon>Duncaniella</taxon>
    </lineage>
</organism>
<dbReference type="InterPro" id="IPR050833">
    <property type="entry name" value="Poly_Biosynth_Transport"/>
</dbReference>
<evidence type="ECO:0000256" key="6">
    <source>
        <dbReference type="SAM" id="Phobius"/>
    </source>
</evidence>
<keyword evidence="2" id="KW-1003">Cell membrane</keyword>